<keyword evidence="1" id="KW-0472">Membrane</keyword>
<dbReference type="PANTHER" id="PTHR33332">
    <property type="entry name" value="REVERSE TRANSCRIPTASE DOMAIN-CONTAINING PROTEIN"/>
    <property type="match status" value="1"/>
</dbReference>
<evidence type="ECO:0008006" key="4">
    <source>
        <dbReference type="Google" id="ProtNLM"/>
    </source>
</evidence>
<keyword evidence="3" id="KW-1185">Reference proteome</keyword>
<proteinExistence type="predicted"/>
<dbReference type="AlphaFoldDB" id="A0AA47P9E3"/>
<comment type="caution">
    <text evidence="2">The sequence shown here is derived from an EMBL/GenBank/DDBJ whole genome shotgun (WGS) entry which is preliminary data.</text>
</comment>
<accession>A0AA47P9E3</accession>
<organism evidence="2 3">
    <name type="scientific">Merluccius polli</name>
    <name type="common">Benguela hake</name>
    <name type="synonym">Merluccius cadenati</name>
    <dbReference type="NCBI Taxonomy" id="89951"/>
    <lineage>
        <taxon>Eukaryota</taxon>
        <taxon>Metazoa</taxon>
        <taxon>Chordata</taxon>
        <taxon>Craniata</taxon>
        <taxon>Vertebrata</taxon>
        <taxon>Euteleostomi</taxon>
        <taxon>Actinopterygii</taxon>
        <taxon>Neopterygii</taxon>
        <taxon>Teleostei</taxon>
        <taxon>Neoteleostei</taxon>
        <taxon>Acanthomorphata</taxon>
        <taxon>Zeiogadaria</taxon>
        <taxon>Gadariae</taxon>
        <taxon>Gadiformes</taxon>
        <taxon>Gadoidei</taxon>
        <taxon>Merlucciidae</taxon>
        <taxon>Merluccius</taxon>
    </lineage>
</organism>
<reference evidence="2" key="1">
    <citation type="journal article" date="2023" name="Front. Mar. Sci.">
        <title>A new Merluccius polli reference genome to investigate the effects of global change in West African waters.</title>
        <authorList>
            <person name="Mateo J.L."/>
            <person name="Blanco-Fernandez C."/>
            <person name="Garcia-Vazquez E."/>
            <person name="Machado-Schiaffino G."/>
        </authorList>
    </citation>
    <scope>NUCLEOTIDE SEQUENCE</scope>
    <source>
        <strain evidence="2">C29</strain>
        <tissue evidence="2">Fin</tissue>
    </source>
</reference>
<evidence type="ECO:0000313" key="2">
    <source>
        <dbReference type="EMBL" id="KAK0155946.1"/>
    </source>
</evidence>
<evidence type="ECO:0000313" key="3">
    <source>
        <dbReference type="Proteomes" id="UP001174136"/>
    </source>
</evidence>
<sequence>MLPLGQIIQRHNVSFHCYADDTQIYLPLRPNDPRSLAAVLDCLKDVNCWMAYNFLQLNNSKSEIILFNPPCTITSPISLGPLSGNIKPTARNLGVILDSDLTFIPHINKVVQCCFLHIRTISKIKHFLSQPDLEKVIHTLIFSRLDYCNSLLTGINHKSLSRLQLVQNSAARLLTGFNRRHHITPVLASLHWLPVRFRIDFKIVLITFKARRGLAPEYITDMLTLSAGDALLNVPRSRLKTIGDRAFSTRAPRLWNDLPAEIRLAESVNSFKSLLKTHFYRLAFFDAVFLVFFILFIPFFFSSSMSFCSSTY</sequence>
<gene>
    <name evidence="2" type="ORF">N1851_001518</name>
</gene>
<dbReference type="Proteomes" id="UP001174136">
    <property type="component" value="Unassembled WGS sequence"/>
</dbReference>
<protein>
    <recommendedName>
        <fullName evidence="4">Reverse transcriptase domain-containing protein</fullName>
    </recommendedName>
</protein>
<keyword evidence="1" id="KW-0812">Transmembrane</keyword>
<dbReference type="EMBL" id="JAOPHQ010000058">
    <property type="protein sequence ID" value="KAK0155946.1"/>
    <property type="molecule type" value="Genomic_DNA"/>
</dbReference>
<name>A0AA47P9E3_MERPO</name>
<keyword evidence="1" id="KW-1133">Transmembrane helix</keyword>
<evidence type="ECO:0000256" key="1">
    <source>
        <dbReference type="SAM" id="Phobius"/>
    </source>
</evidence>
<feature type="transmembrane region" description="Helical" evidence="1">
    <location>
        <begin position="279"/>
        <end position="301"/>
    </location>
</feature>